<dbReference type="GO" id="GO:0000729">
    <property type="term" value="P:DNA double-strand break processing"/>
    <property type="evidence" value="ECO:0007669"/>
    <property type="project" value="TreeGrafter"/>
</dbReference>
<dbReference type="GO" id="GO:0000014">
    <property type="term" value="F:single-stranded DNA endodeoxyribonuclease activity"/>
    <property type="evidence" value="ECO:0007669"/>
    <property type="project" value="TreeGrafter"/>
</dbReference>
<name>A0A820FW43_9BILA</name>
<reference evidence="1" key="1">
    <citation type="submission" date="2021-02" db="EMBL/GenBank/DDBJ databases">
        <authorList>
            <person name="Nowell W R."/>
        </authorList>
    </citation>
    <scope>NUCLEOTIDE SEQUENCE</scope>
</reference>
<dbReference type="GO" id="GO:0003690">
    <property type="term" value="F:double-stranded DNA binding"/>
    <property type="evidence" value="ECO:0007669"/>
    <property type="project" value="TreeGrafter"/>
</dbReference>
<comment type="caution">
    <text evidence="1">The sequence shown here is derived from an EMBL/GenBank/DDBJ whole genome shotgun (WGS) entry which is preliminary data.</text>
</comment>
<evidence type="ECO:0000313" key="2">
    <source>
        <dbReference type="Proteomes" id="UP000663842"/>
    </source>
</evidence>
<dbReference type="GO" id="GO:0015074">
    <property type="term" value="P:DNA integration"/>
    <property type="evidence" value="ECO:0007669"/>
    <property type="project" value="TreeGrafter"/>
</dbReference>
<dbReference type="Gene3D" id="3.30.420.10">
    <property type="entry name" value="Ribonuclease H-like superfamily/Ribonuclease H"/>
    <property type="match status" value="1"/>
</dbReference>
<dbReference type="GO" id="GO:0031297">
    <property type="term" value="P:replication fork processing"/>
    <property type="evidence" value="ECO:0007669"/>
    <property type="project" value="TreeGrafter"/>
</dbReference>
<accession>A0A820FW43</accession>
<dbReference type="EMBL" id="CAJOBF010009117">
    <property type="protein sequence ID" value="CAF4268983.1"/>
    <property type="molecule type" value="Genomic_DNA"/>
</dbReference>
<proteinExistence type="predicted"/>
<dbReference type="InterPro" id="IPR052709">
    <property type="entry name" value="Transposase-MT_Hybrid"/>
</dbReference>
<evidence type="ECO:0000313" key="1">
    <source>
        <dbReference type="EMBL" id="CAF4268983.1"/>
    </source>
</evidence>
<dbReference type="GO" id="GO:0000793">
    <property type="term" value="C:condensed chromosome"/>
    <property type="evidence" value="ECO:0007669"/>
    <property type="project" value="TreeGrafter"/>
</dbReference>
<evidence type="ECO:0008006" key="3">
    <source>
        <dbReference type="Google" id="ProtNLM"/>
    </source>
</evidence>
<dbReference type="InterPro" id="IPR036397">
    <property type="entry name" value="RNaseH_sf"/>
</dbReference>
<dbReference type="PANTHER" id="PTHR46060">
    <property type="entry name" value="MARINER MOS1 TRANSPOSASE-LIKE PROTEIN"/>
    <property type="match status" value="1"/>
</dbReference>
<dbReference type="GO" id="GO:0046975">
    <property type="term" value="F:histone H3K36 methyltransferase activity"/>
    <property type="evidence" value="ECO:0007669"/>
    <property type="project" value="TreeGrafter"/>
</dbReference>
<dbReference type="GO" id="GO:0044547">
    <property type="term" value="F:DNA topoisomerase binding"/>
    <property type="evidence" value="ECO:0007669"/>
    <property type="project" value="TreeGrafter"/>
</dbReference>
<sequence>MGKVNKLGTWVPHELSADNIQQRVTICNCLLSKHDRYRFLQQIVTGDEKWVLYVNHTRKRQWINPEDMPEPEPKNDLHPKKVMLSIWWDFQGAIYYELLPPNTTIDSKLYCTQLESLNVALKTKRPERRKCDHLFQQDDNEHLSFPIHHKHKRDNHLLSLQNLDDIDQLDVEDIISNAYSEALELIERLEISRLLQENDVIGRDVRTVTPLVFGLNSLSKYVFKQLNSRPKMFDYSTHIINDDDDDEFDLEEEEEKEEEENDNSDIVNELNSDVTFDEEDDNDYNMTTIKSNFNGMKIFDEIETCRRDSYFKLKINDSYKYIHKQLACWLLTDKNTRLSNDRLSRVIQSSRKDNTNRF</sequence>
<gene>
    <name evidence="1" type="ORF">UXM345_LOCUS31699</name>
</gene>
<dbReference type="AlphaFoldDB" id="A0A820FW43"/>
<dbReference type="GO" id="GO:0003697">
    <property type="term" value="F:single-stranded DNA binding"/>
    <property type="evidence" value="ECO:0007669"/>
    <property type="project" value="TreeGrafter"/>
</dbReference>
<dbReference type="GO" id="GO:0044774">
    <property type="term" value="P:mitotic DNA integrity checkpoint signaling"/>
    <property type="evidence" value="ECO:0007669"/>
    <property type="project" value="TreeGrafter"/>
</dbReference>
<dbReference type="GO" id="GO:0005634">
    <property type="term" value="C:nucleus"/>
    <property type="evidence" value="ECO:0007669"/>
    <property type="project" value="TreeGrafter"/>
</dbReference>
<dbReference type="Pfam" id="PF01359">
    <property type="entry name" value="Transposase_1"/>
    <property type="match status" value="1"/>
</dbReference>
<dbReference type="GO" id="GO:0035861">
    <property type="term" value="C:site of double-strand break"/>
    <property type="evidence" value="ECO:0007669"/>
    <property type="project" value="TreeGrafter"/>
</dbReference>
<dbReference type="PANTHER" id="PTHR46060:SF2">
    <property type="entry name" value="HISTONE-LYSINE N-METHYLTRANSFERASE SETMAR"/>
    <property type="match status" value="1"/>
</dbReference>
<dbReference type="GO" id="GO:0006303">
    <property type="term" value="P:double-strand break repair via nonhomologous end joining"/>
    <property type="evidence" value="ECO:0007669"/>
    <property type="project" value="TreeGrafter"/>
</dbReference>
<dbReference type="Proteomes" id="UP000663842">
    <property type="component" value="Unassembled WGS sequence"/>
</dbReference>
<dbReference type="GO" id="GO:0042800">
    <property type="term" value="F:histone H3K4 methyltransferase activity"/>
    <property type="evidence" value="ECO:0007669"/>
    <property type="project" value="TreeGrafter"/>
</dbReference>
<organism evidence="1 2">
    <name type="scientific">Rotaria magnacalcarata</name>
    <dbReference type="NCBI Taxonomy" id="392030"/>
    <lineage>
        <taxon>Eukaryota</taxon>
        <taxon>Metazoa</taxon>
        <taxon>Spiralia</taxon>
        <taxon>Gnathifera</taxon>
        <taxon>Rotifera</taxon>
        <taxon>Eurotatoria</taxon>
        <taxon>Bdelloidea</taxon>
        <taxon>Philodinida</taxon>
        <taxon>Philodinidae</taxon>
        <taxon>Rotaria</taxon>
    </lineage>
</organism>
<dbReference type="InterPro" id="IPR001888">
    <property type="entry name" value="Transposase_1"/>
</dbReference>
<protein>
    <recommendedName>
        <fullName evidence="3">Transposase</fullName>
    </recommendedName>
</protein>